<dbReference type="AlphaFoldDB" id="A0A0F9JH07"/>
<sequence>MAYSQTGIVNLSLGKIGVKRIANISEDSNQAIKARDIWEYIRDEVLEAGEWKFAKLRVALAQSTTEPLYGWDYAYPLPADYLKLCLGTVKDPSVYPTGNDHIVESLPNGRMVMLTNYDNSSVDLFINYIRRVVDEAKNYIKAGDIYQVNLSQRLV</sequence>
<dbReference type="InterPro" id="IPR005801">
    <property type="entry name" value="ADC_synthase"/>
</dbReference>
<comment type="caution">
    <text evidence="1">The sequence shown here is derived from an EMBL/GenBank/DDBJ whole genome shotgun (WGS) entry which is preliminary data.</text>
</comment>
<gene>
    <name evidence="1" type="ORF">LCGC14_1826270</name>
</gene>
<reference evidence="1" key="1">
    <citation type="journal article" date="2015" name="Nature">
        <title>Complex archaea that bridge the gap between prokaryotes and eukaryotes.</title>
        <authorList>
            <person name="Spang A."/>
            <person name="Saw J.H."/>
            <person name="Jorgensen S.L."/>
            <person name="Zaremba-Niedzwiedzka K."/>
            <person name="Martijn J."/>
            <person name="Lind A.E."/>
            <person name="van Eijk R."/>
            <person name="Schleper C."/>
            <person name="Guy L."/>
            <person name="Ettema T.J."/>
        </authorList>
    </citation>
    <scope>NUCLEOTIDE SEQUENCE</scope>
</reference>
<accession>A0A0F9JH07</accession>
<organism evidence="1">
    <name type="scientific">marine sediment metagenome</name>
    <dbReference type="NCBI Taxonomy" id="412755"/>
    <lineage>
        <taxon>unclassified sequences</taxon>
        <taxon>metagenomes</taxon>
        <taxon>ecological metagenomes</taxon>
    </lineage>
</organism>
<dbReference type="EMBL" id="LAZR01017965">
    <property type="protein sequence ID" value="KKL98257.1"/>
    <property type="molecule type" value="Genomic_DNA"/>
</dbReference>
<protein>
    <submittedName>
        <fullName evidence="1">Uncharacterized protein</fullName>
    </submittedName>
</protein>
<feature type="non-terminal residue" evidence="1">
    <location>
        <position position="155"/>
    </location>
</feature>
<dbReference type="SUPFAM" id="SSF56322">
    <property type="entry name" value="ADC synthase"/>
    <property type="match status" value="1"/>
</dbReference>
<name>A0A0F9JH07_9ZZZZ</name>
<proteinExistence type="predicted"/>
<evidence type="ECO:0000313" key="1">
    <source>
        <dbReference type="EMBL" id="KKL98257.1"/>
    </source>
</evidence>